<dbReference type="Proteomes" id="UP000030758">
    <property type="component" value="Unassembled WGS sequence"/>
</dbReference>
<gene>
    <name evidence="1" type="ORF">M514_24971</name>
</gene>
<organism evidence="1">
    <name type="scientific">Trichuris suis</name>
    <name type="common">pig whipworm</name>
    <dbReference type="NCBI Taxonomy" id="68888"/>
    <lineage>
        <taxon>Eukaryota</taxon>
        <taxon>Metazoa</taxon>
        <taxon>Ecdysozoa</taxon>
        <taxon>Nematoda</taxon>
        <taxon>Enoplea</taxon>
        <taxon>Dorylaimia</taxon>
        <taxon>Trichinellida</taxon>
        <taxon>Trichuridae</taxon>
        <taxon>Trichuris</taxon>
    </lineage>
</organism>
<reference evidence="1" key="1">
    <citation type="journal article" date="2014" name="Nat. Genet.">
        <title>Genome and transcriptome of the porcine whipworm Trichuris suis.</title>
        <authorList>
            <person name="Jex A.R."/>
            <person name="Nejsum P."/>
            <person name="Schwarz E.M."/>
            <person name="Hu L."/>
            <person name="Young N.D."/>
            <person name="Hall R.S."/>
            <person name="Korhonen P.K."/>
            <person name="Liao S."/>
            <person name="Thamsborg S."/>
            <person name="Xia J."/>
            <person name="Xu P."/>
            <person name="Wang S."/>
            <person name="Scheerlinck J.P."/>
            <person name="Hofmann A."/>
            <person name="Sternberg P.W."/>
            <person name="Wang J."/>
            <person name="Gasser R.B."/>
        </authorList>
    </citation>
    <scope>NUCLEOTIDE SEQUENCE [LARGE SCALE GENOMIC DNA]</scope>
    <source>
        <strain evidence="1">DCEP-RM93F</strain>
    </source>
</reference>
<dbReference type="AlphaFoldDB" id="A0A085N054"/>
<accession>A0A085N054</accession>
<dbReference type="EMBL" id="KL367586">
    <property type="protein sequence ID" value="KFD62850.1"/>
    <property type="molecule type" value="Genomic_DNA"/>
</dbReference>
<evidence type="ECO:0000313" key="1">
    <source>
        <dbReference type="EMBL" id="KFD62850.1"/>
    </source>
</evidence>
<protein>
    <submittedName>
        <fullName evidence="1">Uncharacterized protein</fullName>
    </submittedName>
</protein>
<sequence length="64" mass="7150">MEEELRPKRYEGGRFGESTVNMSSYLSTSKCQSALFHSNSHPLPSSVVSPPVSMTTELAEFRKL</sequence>
<proteinExistence type="predicted"/>
<name>A0A085N054_9BILA</name>